<keyword evidence="2" id="KW-1185">Reference proteome</keyword>
<dbReference type="EMBL" id="BJXH01000016">
    <property type="protein sequence ID" value="GEM68306.1"/>
    <property type="molecule type" value="Genomic_DNA"/>
</dbReference>
<comment type="caution">
    <text evidence="1">The sequence shown here is derived from an EMBL/GenBank/DDBJ whole genome shotgun (WGS) entry which is preliminary data.</text>
</comment>
<dbReference type="Proteomes" id="UP000321676">
    <property type="component" value="Unassembled WGS sequence"/>
</dbReference>
<organism evidence="1 2">
    <name type="scientific">Sphingobacterium mizutaii NBRC 14946 = DSM 11724</name>
    <dbReference type="NCBI Taxonomy" id="1220576"/>
    <lineage>
        <taxon>Bacteria</taxon>
        <taxon>Pseudomonadati</taxon>
        <taxon>Bacteroidota</taxon>
        <taxon>Sphingobacteriia</taxon>
        <taxon>Sphingobacteriales</taxon>
        <taxon>Sphingobacteriaceae</taxon>
        <taxon>Sphingobacterium</taxon>
    </lineage>
</organism>
<evidence type="ECO:0000313" key="1">
    <source>
        <dbReference type="EMBL" id="GEM68306.1"/>
    </source>
</evidence>
<proteinExistence type="predicted"/>
<name>A0ABQ0W8C9_9SPHI</name>
<evidence type="ECO:0000313" key="2">
    <source>
        <dbReference type="Proteomes" id="UP000321676"/>
    </source>
</evidence>
<reference evidence="1 2" key="1">
    <citation type="submission" date="2019-07" db="EMBL/GenBank/DDBJ databases">
        <title>Whole genome shotgun sequence of Sphingobacterium mizutaii NBRC 14946.</title>
        <authorList>
            <person name="Hosoyama A."/>
            <person name="Uohara A."/>
            <person name="Ohji S."/>
            <person name="Ichikawa N."/>
        </authorList>
    </citation>
    <scope>NUCLEOTIDE SEQUENCE [LARGE SCALE GENOMIC DNA]</scope>
    <source>
        <strain evidence="1 2">NBRC 14946</strain>
    </source>
</reference>
<accession>A0ABQ0W8C9</accession>
<sequence length="65" mass="7507">MLMVENSTKTKEVNYEGQLSGIIQDVNLELSFEEKIKSCIQQLSKDPEDRTIESILNYSKTLRNL</sequence>
<protein>
    <submittedName>
        <fullName evidence="1">Uncharacterized protein</fullName>
    </submittedName>
</protein>
<gene>
    <name evidence="1" type="ORF">SMI01S_19120</name>
</gene>